<evidence type="ECO:0000256" key="2">
    <source>
        <dbReference type="ARBA" id="ARBA00022448"/>
    </source>
</evidence>
<comment type="subcellular location">
    <subcellularLocation>
        <location evidence="1">Periplasm</location>
    </subcellularLocation>
</comment>
<evidence type="ECO:0000256" key="1">
    <source>
        <dbReference type="ARBA" id="ARBA00004418"/>
    </source>
</evidence>
<comment type="caution">
    <text evidence="5">The sequence shown here is derived from an EMBL/GenBank/DDBJ whole genome shotgun (WGS) entry which is preliminary data.</text>
</comment>
<dbReference type="PANTHER" id="PTHR30222:SF17">
    <property type="entry name" value="SPERMIDINE_PUTRESCINE-BINDING PERIPLASMIC PROTEIN"/>
    <property type="match status" value="1"/>
</dbReference>
<dbReference type="SUPFAM" id="SSF53850">
    <property type="entry name" value="Periplasmic binding protein-like II"/>
    <property type="match status" value="1"/>
</dbReference>
<dbReference type="InterPro" id="IPR001188">
    <property type="entry name" value="Sperm_putr-bd"/>
</dbReference>
<dbReference type="PANTHER" id="PTHR30222">
    <property type="entry name" value="SPERMIDINE/PUTRESCINE-BINDING PERIPLASMIC PROTEIN"/>
    <property type="match status" value="1"/>
</dbReference>
<name>A0A1C2E3Q3_9HYPH</name>
<sequence>MEWRDADRRLPTGNLDRRSLLKALGSVGLGVAMMSATKTNPAFAADQVSVYTWTTYNNPKLFQSYIDKHGKPDISFFGDTDEAFSKLAGGYKVDLSHPCADDMVRWQKSGMLKPIDESKLSHLKSFWPELLKLPATVDESGNRWFVPFDWGNTSILYRTDKVEIKGDPSWSLLFTDDRYKGQISSYDSGPPNVEIAAAILGYPDLFNLTDDQLKECAKLLRRQRDNVRFYWSDQSTAEQSLASGEIVAAYAWNDAVARLKKQGLPVSYMNPKEGMRTWVCGLVMMKDVAQEDLAYDFINAFTSPDAGQFCVETLGTGHVNRKAFDMVDPKVLDSLGIGNPTAMMERTVFLRAVPEERRKKYVNLFNTIKAGG</sequence>
<proteinExistence type="predicted"/>
<dbReference type="STRING" id="1566387.QV13_07835"/>
<dbReference type="Pfam" id="PF13416">
    <property type="entry name" value="SBP_bac_8"/>
    <property type="match status" value="1"/>
</dbReference>
<dbReference type="PRINTS" id="PR00909">
    <property type="entry name" value="SPERMDNBNDNG"/>
</dbReference>
<protein>
    <recommendedName>
        <fullName evidence="7">Spermidine/putrescine ABC transporter</fullName>
    </recommendedName>
</protein>
<dbReference type="PROSITE" id="PS51318">
    <property type="entry name" value="TAT"/>
    <property type="match status" value="1"/>
</dbReference>
<dbReference type="Proteomes" id="UP000094412">
    <property type="component" value="Unassembled WGS sequence"/>
</dbReference>
<evidence type="ECO:0000313" key="6">
    <source>
        <dbReference type="Proteomes" id="UP000094412"/>
    </source>
</evidence>
<dbReference type="GO" id="GO:0015846">
    <property type="term" value="P:polyamine transport"/>
    <property type="evidence" value="ECO:0007669"/>
    <property type="project" value="InterPro"/>
</dbReference>
<keyword evidence="6" id="KW-1185">Reference proteome</keyword>
<organism evidence="5 6">
    <name type="scientific">Mesorhizobium hungaricum</name>
    <dbReference type="NCBI Taxonomy" id="1566387"/>
    <lineage>
        <taxon>Bacteria</taxon>
        <taxon>Pseudomonadati</taxon>
        <taxon>Pseudomonadota</taxon>
        <taxon>Alphaproteobacteria</taxon>
        <taxon>Hyphomicrobiales</taxon>
        <taxon>Phyllobacteriaceae</taxon>
        <taxon>Mesorhizobium</taxon>
    </lineage>
</organism>
<accession>A0A1C2E3Q3</accession>
<dbReference type="GO" id="GO:0042597">
    <property type="term" value="C:periplasmic space"/>
    <property type="evidence" value="ECO:0007669"/>
    <property type="project" value="UniProtKB-SubCell"/>
</dbReference>
<dbReference type="AlphaFoldDB" id="A0A1C2E3Q3"/>
<evidence type="ECO:0008006" key="7">
    <source>
        <dbReference type="Google" id="ProtNLM"/>
    </source>
</evidence>
<dbReference type="EMBL" id="MDEO01000028">
    <property type="protein sequence ID" value="OCX21553.1"/>
    <property type="molecule type" value="Genomic_DNA"/>
</dbReference>
<keyword evidence="4" id="KW-0574">Periplasm</keyword>
<reference evidence="5 6" key="1">
    <citation type="submission" date="2016-08" db="EMBL/GenBank/DDBJ databases">
        <title>Whole genome sequence of Mesorhizobium sp. strain UASWS1009 isolated from industrial sewage.</title>
        <authorList>
            <person name="Crovadore J."/>
            <person name="Calmin G."/>
            <person name="Chablais R."/>
            <person name="Cochard B."/>
            <person name="Lefort F."/>
        </authorList>
    </citation>
    <scope>NUCLEOTIDE SEQUENCE [LARGE SCALE GENOMIC DNA]</scope>
    <source>
        <strain evidence="5 6">UASWS1009</strain>
    </source>
</reference>
<keyword evidence="3" id="KW-0732">Signal</keyword>
<dbReference type="GO" id="GO:0019808">
    <property type="term" value="F:polyamine binding"/>
    <property type="evidence" value="ECO:0007669"/>
    <property type="project" value="InterPro"/>
</dbReference>
<evidence type="ECO:0000313" key="5">
    <source>
        <dbReference type="EMBL" id="OCX21553.1"/>
    </source>
</evidence>
<dbReference type="InterPro" id="IPR006311">
    <property type="entry name" value="TAT_signal"/>
</dbReference>
<evidence type="ECO:0000256" key="4">
    <source>
        <dbReference type="ARBA" id="ARBA00022764"/>
    </source>
</evidence>
<gene>
    <name evidence="5" type="ORF">QV13_07835</name>
</gene>
<keyword evidence="2" id="KW-0813">Transport</keyword>
<evidence type="ECO:0000256" key="3">
    <source>
        <dbReference type="ARBA" id="ARBA00022729"/>
    </source>
</evidence>
<dbReference type="InterPro" id="IPR006059">
    <property type="entry name" value="SBP"/>
</dbReference>
<dbReference type="Gene3D" id="3.40.190.10">
    <property type="entry name" value="Periplasmic binding protein-like II"/>
    <property type="match status" value="2"/>
</dbReference>